<dbReference type="Gene3D" id="2.50.20.20">
    <property type="match status" value="1"/>
</dbReference>
<dbReference type="PROSITE" id="PS51257">
    <property type="entry name" value="PROKAR_LIPOPROTEIN"/>
    <property type="match status" value="1"/>
</dbReference>
<proteinExistence type="predicted"/>
<organism evidence="1 2">
    <name type="scientific">Catenulispora subtropica</name>
    <dbReference type="NCBI Taxonomy" id="450798"/>
    <lineage>
        <taxon>Bacteria</taxon>
        <taxon>Bacillati</taxon>
        <taxon>Actinomycetota</taxon>
        <taxon>Actinomycetes</taxon>
        <taxon>Catenulisporales</taxon>
        <taxon>Catenulisporaceae</taxon>
        <taxon>Catenulispora</taxon>
    </lineage>
</organism>
<accession>A0ABN2RAI1</accession>
<dbReference type="InterPro" id="IPR029046">
    <property type="entry name" value="LolA/LolB/LppX"/>
</dbReference>
<protein>
    <recommendedName>
        <fullName evidence="3">Lipoprotein</fullName>
    </recommendedName>
</protein>
<keyword evidence="2" id="KW-1185">Reference proteome</keyword>
<dbReference type="EMBL" id="BAAAQM010000011">
    <property type="protein sequence ID" value="GAA1966002.1"/>
    <property type="molecule type" value="Genomic_DNA"/>
</dbReference>
<evidence type="ECO:0008006" key="3">
    <source>
        <dbReference type="Google" id="ProtNLM"/>
    </source>
</evidence>
<evidence type="ECO:0000313" key="2">
    <source>
        <dbReference type="Proteomes" id="UP001499854"/>
    </source>
</evidence>
<evidence type="ECO:0000313" key="1">
    <source>
        <dbReference type="EMBL" id="GAA1966002.1"/>
    </source>
</evidence>
<reference evidence="1 2" key="1">
    <citation type="journal article" date="2019" name="Int. J. Syst. Evol. Microbiol.">
        <title>The Global Catalogue of Microorganisms (GCM) 10K type strain sequencing project: providing services to taxonomists for standard genome sequencing and annotation.</title>
        <authorList>
            <consortium name="The Broad Institute Genomics Platform"/>
            <consortium name="The Broad Institute Genome Sequencing Center for Infectious Disease"/>
            <person name="Wu L."/>
            <person name="Ma J."/>
        </authorList>
    </citation>
    <scope>NUCLEOTIDE SEQUENCE [LARGE SCALE GENOMIC DNA]</scope>
    <source>
        <strain evidence="1 2">JCM 16013</strain>
    </source>
</reference>
<dbReference type="RefSeq" id="WP_344657094.1">
    <property type="nucleotide sequence ID" value="NZ_BAAAQM010000011.1"/>
</dbReference>
<name>A0ABN2RAI1_9ACTN</name>
<sequence length="349" mass="36050">MRGQSAQHGRRHALQAIVAAACVTIGIAVAAGCASRSGLETRTDKSPGGAIQFAATRIVAAKTVHVHVVVSGDVSATVDGSVRLAPTLSGDVTVKADKDADMIPDRAVYDGKTVYIALPKGYHATSKAKPHAAWFAFDMPGGAAKDSNGSKDSKDSMPASVVALLKSDPASFVKEVLAKGKFTQTGKDTADGVDATRFTGEITGDDPAHVDVWLDASGLPVEIVFQSASDRRPKGRTEVHFSQWGTPVTITAPPADQVLTENDEISFAISGQEFKISADQLDGSDLTQGDVIGTATPTGGAHQTCVPVDLPSLPSLPSPAAALPTRTTVCFDLKGLTPPGAVVTMPTGR</sequence>
<comment type="caution">
    <text evidence="1">The sequence shown here is derived from an EMBL/GenBank/DDBJ whole genome shotgun (WGS) entry which is preliminary data.</text>
</comment>
<dbReference type="SUPFAM" id="SSF89392">
    <property type="entry name" value="Prokaryotic lipoproteins and lipoprotein localization factors"/>
    <property type="match status" value="1"/>
</dbReference>
<gene>
    <name evidence="1" type="ORF">GCM10009838_24580</name>
</gene>
<dbReference type="Proteomes" id="UP001499854">
    <property type="component" value="Unassembled WGS sequence"/>
</dbReference>